<feature type="compositionally biased region" description="Polar residues" evidence="5">
    <location>
        <begin position="260"/>
        <end position="278"/>
    </location>
</feature>
<keyword evidence="1 4" id="KW-0853">WD repeat</keyword>
<dbReference type="InterPro" id="IPR015943">
    <property type="entry name" value="WD40/YVTN_repeat-like_dom_sf"/>
</dbReference>
<dbReference type="VEuPathDB" id="FungiDB:KRP23_11219"/>
<dbReference type="PRINTS" id="PR00320">
    <property type="entry name" value="GPROTEINBRPT"/>
</dbReference>
<dbReference type="PROSITE" id="PS00022">
    <property type="entry name" value="EGF_1"/>
    <property type="match status" value="1"/>
</dbReference>
<dbReference type="PROSITE" id="PS50896">
    <property type="entry name" value="LISH"/>
    <property type="match status" value="1"/>
</dbReference>
<feature type="compositionally biased region" description="Low complexity" evidence="5">
    <location>
        <begin position="160"/>
        <end position="233"/>
    </location>
</feature>
<evidence type="ECO:0000313" key="9">
    <source>
        <dbReference type="EnsemblProtists" id="Phyra76665"/>
    </source>
</evidence>
<evidence type="ECO:0000256" key="6">
    <source>
        <dbReference type="SAM" id="Phobius"/>
    </source>
</evidence>
<accession>H3GK97</accession>
<feature type="compositionally biased region" description="Low complexity" evidence="5">
    <location>
        <begin position="246"/>
        <end position="259"/>
    </location>
</feature>
<dbReference type="InterPro" id="IPR040067">
    <property type="entry name" value="WDR47"/>
</dbReference>
<feature type="signal peptide" evidence="7">
    <location>
        <begin position="1"/>
        <end position="17"/>
    </location>
</feature>
<proteinExistence type="predicted"/>
<keyword evidence="6" id="KW-1133">Transmembrane helix</keyword>
<dbReference type="InterPro" id="IPR020472">
    <property type="entry name" value="WD40_PAC1"/>
</dbReference>
<dbReference type="InterPro" id="IPR019775">
    <property type="entry name" value="WD40_repeat_CS"/>
</dbReference>
<dbReference type="PANTHER" id="PTHR19863">
    <property type="entry name" value="NEMITIN (NEURONAL ENRICHED MAP INTERACTING PROTEIN) HOMOLOG"/>
    <property type="match status" value="1"/>
</dbReference>
<evidence type="ECO:0000256" key="2">
    <source>
        <dbReference type="ARBA" id="ARBA00022737"/>
    </source>
</evidence>
<feature type="repeat" description="WD" evidence="4">
    <location>
        <begin position="889"/>
        <end position="923"/>
    </location>
</feature>
<keyword evidence="6" id="KW-0812">Transmembrane</keyword>
<evidence type="ECO:0000256" key="3">
    <source>
        <dbReference type="PROSITE-ProRule" id="PRU00076"/>
    </source>
</evidence>
<dbReference type="InterPro" id="IPR036322">
    <property type="entry name" value="WD40_repeat_dom_sf"/>
</dbReference>
<dbReference type="Gene3D" id="2.130.10.10">
    <property type="entry name" value="YVTN repeat-like/Quinoprotein amine dehydrogenase"/>
    <property type="match status" value="1"/>
</dbReference>
<dbReference type="InterPro" id="IPR001680">
    <property type="entry name" value="WD40_rpt"/>
</dbReference>
<evidence type="ECO:0000256" key="5">
    <source>
        <dbReference type="SAM" id="MobiDB-lite"/>
    </source>
</evidence>
<keyword evidence="3" id="KW-0245">EGF-like domain</keyword>
<dbReference type="PROSITE" id="PS01186">
    <property type="entry name" value="EGF_2"/>
    <property type="match status" value="1"/>
</dbReference>
<dbReference type="PROSITE" id="PS50082">
    <property type="entry name" value="WD_REPEATS_2"/>
    <property type="match status" value="3"/>
</dbReference>
<keyword evidence="3" id="KW-1015">Disulfide bond</keyword>
<reference evidence="9" key="2">
    <citation type="submission" date="2015-06" db="UniProtKB">
        <authorList>
            <consortium name="EnsemblProtists"/>
        </authorList>
    </citation>
    <scope>IDENTIFICATION</scope>
    <source>
        <strain evidence="9">Pr102</strain>
    </source>
</reference>
<dbReference type="STRING" id="164328.H3GK97"/>
<dbReference type="InParanoid" id="H3GK97"/>
<sequence>MKLLAALLALVLPSAEAMRMAINCSSTADCGDGETCVAGDSALSVQACVAGAGCGGSATGNCPSDTANGQLACIWQASSDCGGSGEGCAQIGGNYGIYKCLSIDRCDEYYGGSSCSDGCSVNGVQCNGQGSCSLVSSGSDGTPTFGCSCNEGFSGDKCESGSSSGSTTASTVSSTSSSTASSTSVESSSSTSSSRATSSSTSSSVSGSRSTSSSTSSSVSGSSSTSSSVSGSGSFSSVNGSLSSSSSSSLSASSTEGASNNAAGASPTSANSGSVASESDSGGTSSAVFIIIGVLAACIIIGALMFAMYSRKKKREQEAEAGGFGGATPFGAATAAESEALGGTGADTPKSSIVTIFAFMRDVREATPGMAPIPCHPDVLYLIAQYLQARGLFASSLALQQESGLDVTWLRGSSRELTLLRRWIFDGDVDRARALLRPLQNDSVGPEEMEAALLALDELQVLVMKTLGGGSTQERARLAKAKLKCFEKLVPLFRAPVDEMETDTFKRQWGEDEGDADTDEWTEEVEERLKEGDERSGTPDVKETVDVAVSCGLEEWSDVATQTEGFSLQCLAEKADEGVAELEVGHGDEGNERDDLESSNCPKLDAVVVEPAESGDSEPAQHDQEVQMDQEQLRSSNDSNKSFVASWSRKSVVSITTSTFDVLEAHPEVDQSEVRIEDAAALPDEDNSNELQQELGDGVEFGNEIPLQKGPPQRYDELTLEHVRGDTSGSLGKTRALEFASPHLLWVASTSDRRLRCWDIRRAQRSSSLGPFQTFDGHVGEIQAIAMPQPSTSGSVNTLLLSAALDKTVRLWDTRSRRCERLVTCGAHAAFSLHFQPSDEKLVVSGHQDGSVALWDLRSTAREALQIVVPHEDECRSASNSTLQPVASYHKHYGKVLQAQWHPTEPAFVSSGADKRVKLWAFA</sequence>
<evidence type="ECO:0000256" key="4">
    <source>
        <dbReference type="PROSITE-ProRule" id="PRU00221"/>
    </source>
</evidence>
<dbReference type="Proteomes" id="UP000005238">
    <property type="component" value="Unassembled WGS sequence"/>
</dbReference>
<dbReference type="SUPFAM" id="SSF50978">
    <property type="entry name" value="WD40 repeat-like"/>
    <property type="match status" value="1"/>
</dbReference>
<dbReference type="eggNOG" id="KOG0292">
    <property type="taxonomic scope" value="Eukaryota"/>
</dbReference>
<feature type="transmembrane region" description="Helical" evidence="6">
    <location>
        <begin position="287"/>
        <end position="309"/>
    </location>
</feature>
<feature type="disulfide bond" evidence="3">
    <location>
        <begin position="149"/>
        <end position="158"/>
    </location>
</feature>
<feature type="region of interest" description="Disordered" evidence="5">
    <location>
        <begin position="156"/>
        <end position="233"/>
    </location>
</feature>
<dbReference type="Pfam" id="PF00400">
    <property type="entry name" value="WD40"/>
    <property type="match status" value="3"/>
</dbReference>
<protein>
    <recommendedName>
        <fullName evidence="8">EGF-like domain-containing protein</fullName>
    </recommendedName>
</protein>
<feature type="domain" description="EGF-like" evidence="8">
    <location>
        <begin position="116"/>
        <end position="159"/>
    </location>
</feature>
<dbReference type="VEuPathDB" id="FungiDB:KRP22_11549"/>
<feature type="compositionally biased region" description="Polar residues" evidence="5">
    <location>
        <begin position="627"/>
        <end position="640"/>
    </location>
</feature>
<feature type="region of interest" description="Disordered" evidence="5">
    <location>
        <begin position="246"/>
        <end position="278"/>
    </location>
</feature>
<dbReference type="PROSITE" id="PS00678">
    <property type="entry name" value="WD_REPEATS_1"/>
    <property type="match status" value="2"/>
</dbReference>
<keyword evidence="7" id="KW-0732">Signal</keyword>
<feature type="repeat" description="WD" evidence="4">
    <location>
        <begin position="832"/>
        <end position="865"/>
    </location>
</feature>
<keyword evidence="10" id="KW-1185">Reference proteome</keyword>
<reference evidence="10" key="1">
    <citation type="journal article" date="2006" name="Science">
        <title>Phytophthora genome sequences uncover evolutionary origins and mechanisms of pathogenesis.</title>
        <authorList>
            <person name="Tyler B.M."/>
            <person name="Tripathy S."/>
            <person name="Zhang X."/>
            <person name="Dehal P."/>
            <person name="Jiang R.H."/>
            <person name="Aerts A."/>
            <person name="Arredondo F.D."/>
            <person name="Baxter L."/>
            <person name="Bensasson D."/>
            <person name="Beynon J.L."/>
            <person name="Chapman J."/>
            <person name="Damasceno C.M."/>
            <person name="Dorrance A.E."/>
            <person name="Dou D."/>
            <person name="Dickerman A.W."/>
            <person name="Dubchak I.L."/>
            <person name="Garbelotto M."/>
            <person name="Gijzen M."/>
            <person name="Gordon S.G."/>
            <person name="Govers F."/>
            <person name="Grunwald N.J."/>
            <person name="Huang W."/>
            <person name="Ivors K.L."/>
            <person name="Jones R.W."/>
            <person name="Kamoun S."/>
            <person name="Krampis K."/>
            <person name="Lamour K.H."/>
            <person name="Lee M.K."/>
            <person name="McDonald W.H."/>
            <person name="Medina M."/>
            <person name="Meijer H.J."/>
            <person name="Nordberg E.K."/>
            <person name="Maclean D.J."/>
            <person name="Ospina-Giraldo M.D."/>
            <person name="Morris P.F."/>
            <person name="Phuntumart V."/>
            <person name="Putnam N.H."/>
            <person name="Rash S."/>
            <person name="Rose J.K."/>
            <person name="Sakihama Y."/>
            <person name="Salamov A.A."/>
            <person name="Savidor A."/>
            <person name="Scheuring C.F."/>
            <person name="Smith B.M."/>
            <person name="Sobral B.W."/>
            <person name="Terry A."/>
            <person name="Torto-Alalibo T.A."/>
            <person name="Win J."/>
            <person name="Xu Z."/>
            <person name="Zhang H."/>
            <person name="Grigoriev I.V."/>
            <person name="Rokhsar D.S."/>
            <person name="Boore J.L."/>
        </authorList>
    </citation>
    <scope>NUCLEOTIDE SEQUENCE [LARGE SCALE GENOMIC DNA]</scope>
    <source>
        <strain evidence="10">Pr102</strain>
    </source>
</reference>
<dbReference type="PROSITE" id="PS50026">
    <property type="entry name" value="EGF_3"/>
    <property type="match status" value="1"/>
</dbReference>
<evidence type="ECO:0000259" key="8">
    <source>
        <dbReference type="PROSITE" id="PS50026"/>
    </source>
</evidence>
<dbReference type="SMART" id="SM00667">
    <property type="entry name" value="LisH"/>
    <property type="match status" value="1"/>
</dbReference>
<organism evidence="9 10">
    <name type="scientific">Phytophthora ramorum</name>
    <name type="common">Sudden oak death agent</name>
    <dbReference type="NCBI Taxonomy" id="164328"/>
    <lineage>
        <taxon>Eukaryota</taxon>
        <taxon>Sar</taxon>
        <taxon>Stramenopiles</taxon>
        <taxon>Oomycota</taxon>
        <taxon>Peronosporomycetes</taxon>
        <taxon>Peronosporales</taxon>
        <taxon>Peronosporaceae</taxon>
        <taxon>Phytophthora</taxon>
    </lineage>
</organism>
<keyword evidence="2" id="KW-0677">Repeat</keyword>
<evidence type="ECO:0000256" key="7">
    <source>
        <dbReference type="SAM" id="SignalP"/>
    </source>
</evidence>
<name>H3GK97_PHYRM</name>
<evidence type="ECO:0000313" key="10">
    <source>
        <dbReference type="Proteomes" id="UP000005238"/>
    </source>
</evidence>
<dbReference type="EMBL" id="DS566016">
    <property type="status" value="NOT_ANNOTATED_CDS"/>
    <property type="molecule type" value="Genomic_DNA"/>
</dbReference>
<feature type="region of interest" description="Disordered" evidence="5">
    <location>
        <begin position="610"/>
        <end position="640"/>
    </location>
</feature>
<dbReference type="VEuPathDB" id="FungiDB:KRP22_11548"/>
<dbReference type="AlphaFoldDB" id="H3GK97"/>
<keyword evidence="6" id="KW-0472">Membrane</keyword>
<dbReference type="PROSITE" id="PS50294">
    <property type="entry name" value="WD_REPEATS_REGION"/>
    <property type="match status" value="1"/>
</dbReference>
<dbReference type="InterPro" id="IPR006594">
    <property type="entry name" value="LisH"/>
</dbReference>
<dbReference type="HOGENOM" id="CLU_012112_0_0_1"/>
<evidence type="ECO:0000256" key="1">
    <source>
        <dbReference type="ARBA" id="ARBA00022574"/>
    </source>
</evidence>
<feature type="repeat" description="WD" evidence="4">
    <location>
        <begin position="775"/>
        <end position="822"/>
    </location>
</feature>
<feature type="chain" id="PRO_5003585626" description="EGF-like domain-containing protein" evidence="7">
    <location>
        <begin position="18"/>
        <end position="923"/>
    </location>
</feature>
<comment type="caution">
    <text evidence="3">Lacks conserved residue(s) required for the propagation of feature annotation.</text>
</comment>
<dbReference type="SMART" id="SM00320">
    <property type="entry name" value="WD40"/>
    <property type="match status" value="4"/>
</dbReference>
<dbReference type="InterPro" id="IPR000742">
    <property type="entry name" value="EGF"/>
</dbReference>
<dbReference type="VEuPathDB" id="FungiDB:KRP23_11218"/>
<dbReference type="EnsemblProtists" id="Phyra76665">
    <property type="protein sequence ID" value="Phyra76665"/>
    <property type="gene ID" value="Phyra76665"/>
</dbReference>
<dbReference type="PANTHER" id="PTHR19863:SF5">
    <property type="entry name" value="WD REPEAT-CONTAINING PROTEIN 47"/>
    <property type="match status" value="1"/>
</dbReference>